<feature type="transmembrane region" description="Helical" evidence="1">
    <location>
        <begin position="20"/>
        <end position="38"/>
    </location>
</feature>
<evidence type="ECO:0000313" key="3">
    <source>
        <dbReference type="Proteomes" id="UP000198767"/>
    </source>
</evidence>
<keyword evidence="1" id="KW-1133">Transmembrane helix</keyword>
<keyword evidence="1" id="KW-0812">Transmembrane</keyword>
<dbReference type="AlphaFoldDB" id="A0A1G5RFI0"/>
<organism evidence="2 3">
    <name type="scientific">Epibacterium ulvae</name>
    <dbReference type="NCBI Taxonomy" id="1156985"/>
    <lineage>
        <taxon>Bacteria</taxon>
        <taxon>Pseudomonadati</taxon>
        <taxon>Pseudomonadota</taxon>
        <taxon>Alphaproteobacteria</taxon>
        <taxon>Rhodobacterales</taxon>
        <taxon>Roseobacteraceae</taxon>
        <taxon>Epibacterium</taxon>
    </lineage>
</organism>
<name>A0A1G5RFI0_9RHOB</name>
<accession>A0A1G5RFI0</accession>
<gene>
    <name evidence="2" type="ORF">SAMN04488118_11381</name>
</gene>
<evidence type="ECO:0000256" key="1">
    <source>
        <dbReference type="SAM" id="Phobius"/>
    </source>
</evidence>
<evidence type="ECO:0000313" key="2">
    <source>
        <dbReference type="EMBL" id="SCZ72039.1"/>
    </source>
</evidence>
<keyword evidence="1" id="KW-0472">Membrane</keyword>
<dbReference type="EMBL" id="FMWG01000013">
    <property type="protein sequence ID" value="SCZ72039.1"/>
    <property type="molecule type" value="Genomic_DNA"/>
</dbReference>
<sequence length="62" mass="6978">MTPGKVLIKFSHFLVERVRTVHLFLLGALFLLINVTNLPSKRGYTERLSVGMDKIPLKGSPQ</sequence>
<reference evidence="2 3" key="1">
    <citation type="submission" date="2016-10" db="EMBL/GenBank/DDBJ databases">
        <authorList>
            <person name="de Groot N.N."/>
        </authorList>
    </citation>
    <scope>NUCLEOTIDE SEQUENCE [LARGE SCALE GENOMIC DNA]</scope>
    <source>
        <strain evidence="2 3">U95</strain>
    </source>
</reference>
<keyword evidence="3" id="KW-1185">Reference proteome</keyword>
<proteinExistence type="predicted"/>
<dbReference type="Proteomes" id="UP000198767">
    <property type="component" value="Unassembled WGS sequence"/>
</dbReference>
<protein>
    <submittedName>
        <fullName evidence="2">Uncharacterized protein</fullName>
    </submittedName>
</protein>